<gene>
    <name evidence="15" type="primary">bla</name>
    <name evidence="15" type="ORF">GBK04_20770</name>
</gene>
<evidence type="ECO:0000313" key="15">
    <source>
        <dbReference type="EMBL" id="MPR35717.1"/>
    </source>
</evidence>
<evidence type="ECO:0000256" key="4">
    <source>
        <dbReference type="ARBA" id="ARBA00005250"/>
    </source>
</evidence>
<dbReference type="PANTHER" id="PTHR42951:SF4">
    <property type="entry name" value="ACYL-COENZYME A THIOESTERASE MBLAC2"/>
    <property type="match status" value="1"/>
</dbReference>
<evidence type="ECO:0000256" key="11">
    <source>
        <dbReference type="ARBA" id="ARBA00022833"/>
    </source>
</evidence>
<comment type="subunit">
    <text evidence="5">Monomer.</text>
</comment>
<reference evidence="15 16" key="1">
    <citation type="submission" date="2019-10" db="EMBL/GenBank/DDBJ databases">
        <title>Draft Genome Sequence of Cytophagaceae sp. SJW1-29.</title>
        <authorList>
            <person name="Choi A."/>
        </authorList>
    </citation>
    <scope>NUCLEOTIDE SEQUENCE [LARGE SCALE GENOMIC DNA]</scope>
    <source>
        <strain evidence="15 16">SJW1-29</strain>
    </source>
</reference>
<protein>
    <recommendedName>
        <fullName evidence="6">beta-lactamase</fullName>
        <ecNumber evidence="6">3.5.2.6</ecNumber>
    </recommendedName>
</protein>
<keyword evidence="8 13" id="KW-0732">Signal</keyword>
<comment type="catalytic activity">
    <reaction evidence="1">
        <text>a beta-lactam + H2O = a substituted beta-amino acid</text>
        <dbReference type="Rhea" id="RHEA:20401"/>
        <dbReference type="ChEBI" id="CHEBI:15377"/>
        <dbReference type="ChEBI" id="CHEBI:35627"/>
        <dbReference type="ChEBI" id="CHEBI:140347"/>
        <dbReference type="EC" id="3.5.2.6"/>
    </reaction>
</comment>
<evidence type="ECO:0000256" key="12">
    <source>
        <dbReference type="ARBA" id="ARBA00023251"/>
    </source>
</evidence>
<dbReference type="SUPFAM" id="SSF56281">
    <property type="entry name" value="Metallo-hydrolase/oxidoreductase"/>
    <property type="match status" value="1"/>
</dbReference>
<dbReference type="SMART" id="SM00849">
    <property type="entry name" value="Lactamase_B"/>
    <property type="match status" value="1"/>
</dbReference>
<organism evidence="15 16">
    <name type="scientific">Salmonirosea aquatica</name>
    <dbReference type="NCBI Taxonomy" id="2654236"/>
    <lineage>
        <taxon>Bacteria</taxon>
        <taxon>Pseudomonadati</taxon>
        <taxon>Bacteroidota</taxon>
        <taxon>Cytophagia</taxon>
        <taxon>Cytophagales</taxon>
        <taxon>Spirosomataceae</taxon>
        <taxon>Salmonirosea</taxon>
    </lineage>
</organism>
<dbReference type="InterPro" id="IPR001279">
    <property type="entry name" value="Metallo-B-lactamas"/>
</dbReference>
<dbReference type="InterPro" id="IPR036866">
    <property type="entry name" value="RibonucZ/Hydroxyglut_hydro"/>
</dbReference>
<sequence>MIKYTILLVAFVSQSLLANKTYASQPTGTFISATQITNAPEYESENLIINKLSDHVYQHISYLNTETFGRVACNGMIVINGNEAIVFDTPATNETSEELIGYLTEKLHAKINGVVATHFHADCVGGLEAFHQKNIPSYAENRTIAFLKDKGTPQPQKGFDNSLTLKVGNKKVYAQFMGEGHTRDNVIGYFPEDEAMFGGCLIKEVGAGKGNLEDANVAAWPATVRNVKARYPQAKIVIPGHGKVGGTELLDFTVKLFE</sequence>
<feature type="domain" description="Metallo-beta-lactamase" evidence="14">
    <location>
        <begin position="72"/>
        <end position="241"/>
    </location>
</feature>
<keyword evidence="7" id="KW-0479">Metal-binding</keyword>
<dbReference type="AlphaFoldDB" id="A0A7C9BKB7"/>
<dbReference type="EMBL" id="WHLY01000002">
    <property type="protein sequence ID" value="MPR35717.1"/>
    <property type="molecule type" value="Genomic_DNA"/>
</dbReference>
<evidence type="ECO:0000256" key="13">
    <source>
        <dbReference type="SAM" id="SignalP"/>
    </source>
</evidence>
<dbReference type="EC" id="3.5.2.6" evidence="6"/>
<evidence type="ECO:0000256" key="5">
    <source>
        <dbReference type="ARBA" id="ARBA00011245"/>
    </source>
</evidence>
<comment type="caution">
    <text evidence="15">The sequence shown here is derived from an EMBL/GenBank/DDBJ whole genome shotgun (WGS) entry which is preliminary data.</text>
</comment>
<comment type="similarity">
    <text evidence="4">Belongs to the metallo-beta-lactamase superfamily. Class-B beta-lactamase family.</text>
</comment>
<dbReference type="PANTHER" id="PTHR42951">
    <property type="entry name" value="METALLO-BETA-LACTAMASE DOMAIN-CONTAINING"/>
    <property type="match status" value="1"/>
</dbReference>
<evidence type="ECO:0000259" key="14">
    <source>
        <dbReference type="SMART" id="SM00849"/>
    </source>
</evidence>
<keyword evidence="12" id="KW-0046">Antibiotic resistance</keyword>
<name>A0A7C9BKB7_9BACT</name>
<comment type="subcellular location">
    <subcellularLocation>
        <location evidence="3">Periplasm</location>
    </subcellularLocation>
</comment>
<dbReference type="NCBIfam" id="NF033088">
    <property type="entry name" value="bla_subclass_B1"/>
    <property type="match status" value="1"/>
</dbReference>
<keyword evidence="9" id="KW-0574">Periplasm</keyword>
<evidence type="ECO:0000256" key="2">
    <source>
        <dbReference type="ARBA" id="ARBA00001947"/>
    </source>
</evidence>
<evidence type="ECO:0000256" key="3">
    <source>
        <dbReference type="ARBA" id="ARBA00004418"/>
    </source>
</evidence>
<keyword evidence="10" id="KW-0378">Hydrolase</keyword>
<proteinExistence type="inferred from homology"/>
<dbReference type="Pfam" id="PF00753">
    <property type="entry name" value="Lactamase_B"/>
    <property type="match status" value="1"/>
</dbReference>
<dbReference type="CDD" id="cd16302">
    <property type="entry name" value="CcrA-like_MBL-B1"/>
    <property type="match status" value="1"/>
</dbReference>
<dbReference type="InterPro" id="IPR058199">
    <property type="entry name" value="BlaB//VIM/IMP-1"/>
</dbReference>
<evidence type="ECO:0000256" key="1">
    <source>
        <dbReference type="ARBA" id="ARBA00001526"/>
    </source>
</evidence>
<keyword evidence="16" id="KW-1185">Reference proteome</keyword>
<accession>A0A7C9BKB7</accession>
<evidence type="ECO:0000256" key="10">
    <source>
        <dbReference type="ARBA" id="ARBA00022801"/>
    </source>
</evidence>
<evidence type="ECO:0000313" key="16">
    <source>
        <dbReference type="Proteomes" id="UP000479293"/>
    </source>
</evidence>
<evidence type="ECO:0000256" key="9">
    <source>
        <dbReference type="ARBA" id="ARBA00022764"/>
    </source>
</evidence>
<dbReference type="Proteomes" id="UP000479293">
    <property type="component" value="Unassembled WGS sequence"/>
</dbReference>
<feature type="signal peptide" evidence="13">
    <location>
        <begin position="1"/>
        <end position="18"/>
    </location>
</feature>
<keyword evidence="11" id="KW-0862">Zinc</keyword>
<evidence type="ECO:0000256" key="6">
    <source>
        <dbReference type="ARBA" id="ARBA00012865"/>
    </source>
</evidence>
<feature type="chain" id="PRO_5028995420" description="beta-lactamase" evidence="13">
    <location>
        <begin position="19"/>
        <end position="258"/>
    </location>
</feature>
<dbReference type="Gene3D" id="3.60.15.10">
    <property type="entry name" value="Ribonuclease Z/Hydroxyacylglutathione hydrolase-like"/>
    <property type="match status" value="1"/>
</dbReference>
<comment type="cofactor">
    <cofactor evidence="2">
        <name>Zn(2+)</name>
        <dbReference type="ChEBI" id="CHEBI:29105"/>
    </cofactor>
</comment>
<dbReference type="RefSeq" id="WP_152763017.1">
    <property type="nucleotide sequence ID" value="NZ_WHLY01000002.1"/>
</dbReference>
<dbReference type="GO" id="GO:0017001">
    <property type="term" value="P:antibiotic catabolic process"/>
    <property type="evidence" value="ECO:0007669"/>
    <property type="project" value="UniProtKB-ARBA"/>
</dbReference>
<evidence type="ECO:0000256" key="8">
    <source>
        <dbReference type="ARBA" id="ARBA00022729"/>
    </source>
</evidence>
<dbReference type="InterPro" id="IPR050855">
    <property type="entry name" value="NDM-1-like"/>
</dbReference>
<evidence type="ECO:0000256" key="7">
    <source>
        <dbReference type="ARBA" id="ARBA00022723"/>
    </source>
</evidence>